<dbReference type="InterPro" id="IPR015421">
    <property type="entry name" value="PyrdxlP-dep_Trfase_major"/>
</dbReference>
<evidence type="ECO:0000256" key="4">
    <source>
        <dbReference type="ARBA" id="ARBA00022576"/>
    </source>
</evidence>
<dbReference type="PROSITE" id="PS00105">
    <property type="entry name" value="AA_TRANSFER_CLASS_1"/>
    <property type="match status" value="1"/>
</dbReference>
<dbReference type="GO" id="GO:0030170">
    <property type="term" value="F:pyridoxal phosphate binding"/>
    <property type="evidence" value="ECO:0007669"/>
    <property type="project" value="InterPro"/>
</dbReference>
<dbReference type="CDD" id="cd00609">
    <property type="entry name" value="AAT_like"/>
    <property type="match status" value="1"/>
</dbReference>
<dbReference type="GO" id="GO:0000105">
    <property type="term" value="P:L-histidine biosynthetic process"/>
    <property type="evidence" value="ECO:0007669"/>
    <property type="project" value="UniProtKB-UniRule"/>
</dbReference>
<reference evidence="11 12" key="1">
    <citation type="submission" date="2019-01" db="EMBL/GenBank/DDBJ databases">
        <title>Ktedonosporobacter rubrisoli SCAWS-G2.</title>
        <authorList>
            <person name="Huang Y."/>
            <person name="Yan B."/>
        </authorList>
    </citation>
    <scope>NUCLEOTIDE SEQUENCE [LARGE SCALE GENOMIC DNA]</scope>
    <source>
        <strain evidence="11 12">SCAWS-G2</strain>
    </source>
</reference>
<keyword evidence="7 9" id="KW-0663">Pyridoxal phosphate</keyword>
<dbReference type="KEGG" id="kbs:EPA93_16880"/>
<keyword evidence="8 9" id="KW-0368">Histidine biosynthesis</keyword>
<accession>A0A4P6JQK5</accession>
<comment type="similarity">
    <text evidence="2 9">Belongs to the class-II pyridoxal-phosphate-dependent aminotransferase family. Histidinol-phosphate aminotransferase subfamily.</text>
</comment>
<evidence type="ECO:0000256" key="9">
    <source>
        <dbReference type="HAMAP-Rule" id="MF_01023"/>
    </source>
</evidence>
<evidence type="ECO:0000256" key="1">
    <source>
        <dbReference type="ARBA" id="ARBA00001933"/>
    </source>
</evidence>
<dbReference type="Gene3D" id="3.40.640.10">
    <property type="entry name" value="Type I PLP-dependent aspartate aminotransferase-like (Major domain)"/>
    <property type="match status" value="1"/>
</dbReference>
<evidence type="ECO:0000256" key="5">
    <source>
        <dbReference type="ARBA" id="ARBA00022605"/>
    </source>
</evidence>
<dbReference type="PANTHER" id="PTHR42885">
    <property type="entry name" value="HISTIDINOL-PHOSPHATE AMINOTRANSFERASE-RELATED"/>
    <property type="match status" value="1"/>
</dbReference>
<dbReference type="InterPro" id="IPR015424">
    <property type="entry name" value="PyrdxlP-dep_Trfase"/>
</dbReference>
<dbReference type="UniPathway" id="UPA00031">
    <property type="reaction ID" value="UER00012"/>
</dbReference>
<keyword evidence="4 9" id="KW-0032">Aminotransferase</keyword>
<evidence type="ECO:0000256" key="6">
    <source>
        <dbReference type="ARBA" id="ARBA00022679"/>
    </source>
</evidence>
<comment type="pathway">
    <text evidence="9">Amino-acid biosynthesis; L-histidine biosynthesis; L-histidine from 5-phospho-alpha-D-ribose 1-diphosphate: step 7/9.</text>
</comment>
<dbReference type="NCBIfam" id="TIGR01141">
    <property type="entry name" value="hisC"/>
    <property type="match status" value="1"/>
</dbReference>
<dbReference type="InterPro" id="IPR004839">
    <property type="entry name" value="Aminotransferase_I/II_large"/>
</dbReference>
<gene>
    <name evidence="9 11" type="primary">hisC</name>
    <name evidence="11" type="ORF">EPA93_16880</name>
</gene>
<name>A0A4P6JQK5_KTERU</name>
<protein>
    <recommendedName>
        <fullName evidence="9">Histidinol-phosphate aminotransferase</fullName>
        <ecNumber evidence="9">2.6.1.9</ecNumber>
    </recommendedName>
    <alternativeName>
        <fullName evidence="9">Imidazole acetol-phosphate transaminase</fullName>
    </alternativeName>
</protein>
<comment type="cofactor">
    <cofactor evidence="1 9">
        <name>pyridoxal 5'-phosphate</name>
        <dbReference type="ChEBI" id="CHEBI:597326"/>
    </cofactor>
</comment>
<dbReference type="InterPro" id="IPR004838">
    <property type="entry name" value="NHTrfase_class1_PyrdxlP-BS"/>
</dbReference>
<dbReference type="EMBL" id="CP035758">
    <property type="protein sequence ID" value="QBD77574.1"/>
    <property type="molecule type" value="Genomic_DNA"/>
</dbReference>
<comment type="subunit">
    <text evidence="3 9">Homodimer.</text>
</comment>
<dbReference type="AlphaFoldDB" id="A0A4P6JQK5"/>
<keyword evidence="12" id="KW-1185">Reference proteome</keyword>
<evidence type="ECO:0000256" key="3">
    <source>
        <dbReference type="ARBA" id="ARBA00011738"/>
    </source>
</evidence>
<dbReference type="Proteomes" id="UP000290365">
    <property type="component" value="Chromosome"/>
</dbReference>
<dbReference type="SUPFAM" id="SSF53383">
    <property type="entry name" value="PLP-dependent transferases"/>
    <property type="match status" value="1"/>
</dbReference>
<dbReference type="Gene3D" id="3.90.1150.10">
    <property type="entry name" value="Aspartate Aminotransferase, domain 1"/>
    <property type="match status" value="1"/>
</dbReference>
<feature type="domain" description="Aminotransferase class I/classII large" evidence="10">
    <location>
        <begin position="53"/>
        <end position="368"/>
    </location>
</feature>
<dbReference type="HAMAP" id="MF_01023">
    <property type="entry name" value="HisC_aminotrans_2"/>
    <property type="match status" value="1"/>
</dbReference>
<feature type="modified residue" description="N6-(pyridoxal phosphate)lysine" evidence="9">
    <location>
        <position position="238"/>
    </location>
</feature>
<dbReference type="Pfam" id="PF00155">
    <property type="entry name" value="Aminotran_1_2"/>
    <property type="match status" value="1"/>
</dbReference>
<evidence type="ECO:0000256" key="2">
    <source>
        <dbReference type="ARBA" id="ARBA00007970"/>
    </source>
</evidence>
<evidence type="ECO:0000259" key="10">
    <source>
        <dbReference type="Pfam" id="PF00155"/>
    </source>
</evidence>
<dbReference type="InterPro" id="IPR005861">
    <property type="entry name" value="HisP_aminotrans"/>
</dbReference>
<comment type="catalytic activity">
    <reaction evidence="9">
        <text>L-histidinol phosphate + 2-oxoglutarate = 3-(imidazol-4-yl)-2-oxopropyl phosphate + L-glutamate</text>
        <dbReference type="Rhea" id="RHEA:23744"/>
        <dbReference type="ChEBI" id="CHEBI:16810"/>
        <dbReference type="ChEBI" id="CHEBI:29985"/>
        <dbReference type="ChEBI" id="CHEBI:57766"/>
        <dbReference type="ChEBI" id="CHEBI:57980"/>
        <dbReference type="EC" id="2.6.1.9"/>
    </reaction>
</comment>
<evidence type="ECO:0000313" key="12">
    <source>
        <dbReference type="Proteomes" id="UP000290365"/>
    </source>
</evidence>
<sequence>MLEKSPSVRILQAPNDEFHIPVRPEIARLAPYIPGESSQEFSKRTGFPLEALLKLNCNESPYGPVAAFQRQLQNYTFYQQYPDTQSYQLKTALAAYTGVHEHAIVLGHGSMELITLLWSLFLSPGDEIISCPPTFSLYATAAALCGAQLVSVRRRADYEIDTRAILASLNPSTKMIVVCSPNNPTGNLLAQEDLLTLLDTGRIVVVDEAYIEFSTRPAGYAHLVGRYENLVVLRSFSKWAGLAGLRIGYGLFPEWIASYLRRMQNPFEVNVLGHIAVIETLAHLEEAMEKVQRVIEERGRLYRMLAQQPFLDPIPSQGNFVLARILTEQVALPQIRKAVEADGILLRYFPNLLDGQDFLRVTVGLPEHTARLRSALAHVGLPSAECLTSNSLHWRFLEEFLCDLNSWAT</sequence>
<evidence type="ECO:0000256" key="8">
    <source>
        <dbReference type="ARBA" id="ARBA00023102"/>
    </source>
</evidence>
<proteinExistence type="inferred from homology"/>
<dbReference type="EC" id="2.6.1.9" evidence="9"/>
<dbReference type="GO" id="GO:0004400">
    <property type="term" value="F:histidinol-phosphate transaminase activity"/>
    <property type="evidence" value="ECO:0007669"/>
    <property type="project" value="UniProtKB-UniRule"/>
</dbReference>
<dbReference type="OrthoDB" id="9813612at2"/>
<dbReference type="PANTHER" id="PTHR42885:SF2">
    <property type="entry name" value="HISTIDINOL-PHOSPHATE AMINOTRANSFERASE"/>
    <property type="match status" value="1"/>
</dbReference>
<keyword evidence="5 9" id="KW-0028">Amino-acid biosynthesis</keyword>
<evidence type="ECO:0000313" key="11">
    <source>
        <dbReference type="EMBL" id="QBD77574.1"/>
    </source>
</evidence>
<keyword evidence="6 9" id="KW-0808">Transferase</keyword>
<dbReference type="RefSeq" id="WP_129888629.1">
    <property type="nucleotide sequence ID" value="NZ_CP035758.1"/>
</dbReference>
<dbReference type="InterPro" id="IPR015422">
    <property type="entry name" value="PyrdxlP-dep_Trfase_small"/>
</dbReference>
<evidence type="ECO:0000256" key="7">
    <source>
        <dbReference type="ARBA" id="ARBA00022898"/>
    </source>
</evidence>
<organism evidence="11 12">
    <name type="scientific">Ktedonosporobacter rubrisoli</name>
    <dbReference type="NCBI Taxonomy" id="2509675"/>
    <lineage>
        <taxon>Bacteria</taxon>
        <taxon>Bacillati</taxon>
        <taxon>Chloroflexota</taxon>
        <taxon>Ktedonobacteria</taxon>
        <taxon>Ktedonobacterales</taxon>
        <taxon>Ktedonosporobacteraceae</taxon>
        <taxon>Ktedonosporobacter</taxon>
    </lineage>
</organism>